<dbReference type="Gene3D" id="2.120.10.80">
    <property type="entry name" value="Kelch-type beta propeller"/>
    <property type="match status" value="4"/>
</dbReference>
<dbReference type="InterPro" id="IPR026444">
    <property type="entry name" value="Secre_tail"/>
</dbReference>
<dbReference type="InterPro" id="IPR002909">
    <property type="entry name" value="IPT_dom"/>
</dbReference>
<reference evidence="2 3" key="1">
    <citation type="submission" date="2018-10" db="EMBL/GenBank/DDBJ databases">
        <title>Genome sequencing of Mucilaginibacter sp. HYN0043.</title>
        <authorList>
            <person name="Kim M."/>
            <person name="Yi H."/>
        </authorList>
    </citation>
    <scope>NUCLEOTIDE SEQUENCE [LARGE SCALE GENOMIC DNA]</scope>
    <source>
        <strain evidence="2 3">HYN0043</strain>
    </source>
</reference>
<dbReference type="InterPro" id="IPR041286">
    <property type="entry name" value="MBG_2"/>
</dbReference>
<dbReference type="InterPro" id="IPR014756">
    <property type="entry name" value="Ig_E-set"/>
</dbReference>
<dbReference type="Gene3D" id="3.30.160.710">
    <property type="match status" value="4"/>
</dbReference>
<dbReference type="KEGG" id="muh:HYN43_014705"/>
<evidence type="ECO:0000313" key="2">
    <source>
        <dbReference type="EMBL" id="AYL96471.1"/>
    </source>
</evidence>
<protein>
    <submittedName>
        <fullName evidence="2">T9SS C-terminal target domain-containing protein</fullName>
    </submittedName>
</protein>
<dbReference type="SUPFAM" id="SSF50965">
    <property type="entry name" value="Galactose oxidase, central domain"/>
    <property type="match status" value="4"/>
</dbReference>
<dbReference type="SUPFAM" id="SSF81296">
    <property type="entry name" value="E set domains"/>
    <property type="match status" value="4"/>
</dbReference>
<feature type="domain" description="IPT/TIG" evidence="1">
    <location>
        <begin position="22"/>
        <end position="100"/>
    </location>
</feature>
<dbReference type="RefSeq" id="WP_119410070.1">
    <property type="nucleotide sequence ID" value="NZ_CP032869.1"/>
</dbReference>
<dbReference type="InterPro" id="IPR013783">
    <property type="entry name" value="Ig-like_fold"/>
</dbReference>
<dbReference type="InterPro" id="IPR015915">
    <property type="entry name" value="Kelch-typ_b-propeller"/>
</dbReference>
<dbReference type="Pfam" id="PF18676">
    <property type="entry name" value="MBG_2"/>
    <property type="match status" value="4"/>
</dbReference>
<dbReference type="Proteomes" id="UP000270046">
    <property type="component" value="Chromosome"/>
</dbReference>
<gene>
    <name evidence="2" type="ORF">HYN43_014705</name>
</gene>
<dbReference type="Gene3D" id="2.60.40.1080">
    <property type="match status" value="1"/>
</dbReference>
<keyword evidence="3" id="KW-1185">Reference proteome</keyword>
<dbReference type="SMART" id="SM00429">
    <property type="entry name" value="IPT"/>
    <property type="match status" value="3"/>
</dbReference>
<dbReference type="InterPro" id="IPR011043">
    <property type="entry name" value="Gal_Oxase/kelch_b-propeller"/>
</dbReference>
<dbReference type="Pfam" id="PF18962">
    <property type="entry name" value="Por_Secre_tail"/>
    <property type="match status" value="1"/>
</dbReference>
<dbReference type="InterPro" id="IPR008964">
    <property type="entry name" value="Invasin/intimin_cell_adhesion"/>
</dbReference>
<dbReference type="CDD" id="cd00102">
    <property type="entry name" value="IPT"/>
    <property type="match status" value="1"/>
</dbReference>
<evidence type="ECO:0000313" key="3">
    <source>
        <dbReference type="Proteomes" id="UP000270046"/>
    </source>
</evidence>
<dbReference type="NCBIfam" id="TIGR04183">
    <property type="entry name" value="Por_Secre_tail"/>
    <property type="match status" value="1"/>
</dbReference>
<accession>A0A494VR18</accession>
<dbReference type="CDD" id="cd00603">
    <property type="entry name" value="IPT_PCSR"/>
    <property type="match status" value="2"/>
</dbReference>
<organism evidence="2 3">
    <name type="scientific">Mucilaginibacter celer</name>
    <dbReference type="NCBI Taxonomy" id="2305508"/>
    <lineage>
        <taxon>Bacteria</taxon>
        <taxon>Pseudomonadati</taxon>
        <taxon>Bacteroidota</taxon>
        <taxon>Sphingobacteriia</taxon>
        <taxon>Sphingobacteriales</taxon>
        <taxon>Sphingobacteriaceae</taxon>
        <taxon>Mucilaginibacter</taxon>
    </lineage>
</organism>
<dbReference type="EMBL" id="CP032869">
    <property type="protein sequence ID" value="AYL96471.1"/>
    <property type="molecule type" value="Genomic_DNA"/>
</dbReference>
<proteinExistence type="predicted"/>
<dbReference type="SUPFAM" id="SSF82171">
    <property type="entry name" value="DPP6 N-terminal domain-like"/>
    <property type="match status" value="1"/>
</dbReference>
<dbReference type="SUPFAM" id="SSF49373">
    <property type="entry name" value="Invasin/intimin cell-adhesion fragments"/>
    <property type="match status" value="2"/>
</dbReference>
<feature type="domain" description="IPT/TIG" evidence="1">
    <location>
        <begin position="810"/>
        <end position="888"/>
    </location>
</feature>
<name>A0A494VR18_9SPHI</name>
<dbReference type="Gene3D" id="2.60.40.10">
    <property type="entry name" value="Immunoglobulins"/>
    <property type="match status" value="4"/>
</dbReference>
<sequence>MKCKLLLLLIWPMLIGAKLLAAPVISSFNPASGPVGTLVTVTGSDLNSPTAFTIGGVPAIVISNTGTQLVGMVMPGATTGNVSITTAGGSATGAGSFTIVATPVPTTQQNNKFVRNGATDFVAFGCSIAISADGTTAVVGGFNDNKLPNNYGVGAIWVFVRNGDTWTQQGGKLVGTGGLGGINQGWSVAISADGNTIIEGGPIDNGNRGAAWVFTRSGGVWTQQGAKLVATGGTGASQVGTAVAISADGNTALLGGSNDNGQNGATWVFTRSGGSWTQQGNKLFGTGGAAGSRQGSVLAISADGRVALTGGSSSWIFILNNGVWTQAARLSGAVSVALSADGSTAILGVPGYNNGIGNALVYARNGNNWLSQSQIVPPFMVGKSSAGESVGLSADGNSAVIGGPFDDSRKGAIWVYTRSGTTWAIKGGKLTGTGGVGNSGLGTNSALSADGSTIVSTGGGDNSDIGAVWPFKVGIPQTITFSPLRNATYGAADITPVATSTNSSIPITFTSSDTTVAVILNNKIHIKAVGTTVIRAFQDGDFTYAAATPYPRGFTVDAAPLTIRPDNKTVEQGQPIPALTATFTGFVNGETTTVLTTQPTISTTGNSSSPVGTYPITASGAVAKNYAITYNPGQLTITEPTSTQTITFNSINGADYGKPDIAPGATSTNPNNPITYSSSDTTVATIVNNKIHIIGAGTTNITASQAGDATHSPATPVTRPFVVSKVVLTATADNKKGISTHPLPVFTATYTGFVNGETNSVFTTQPTFTTTATTSSPVGTYPITMSGAVARNYLINNYVQGILTLTSSSPPTISSVTPASTPIGGLITINGTNLDYASSFKVGGINGVIVSATSTRVVGMVMPGTVNGTVTVNTLAGAATSSTTFTVAANLVPNAQQGNKLVGTGNSGPALQGSSIAASSDGNTLVVGGSYDNNGMGATWIFTRSGTTWSQQGGKLIGTGATGPNQLMQGRSVAVSADGNTIIVGGPGDSANVGAAWIFTRTGSTWSQQGTKLVGAGSVGPAQMGASVALSADGNTALIGGFNDNNGVGATWVFIRQNGVWSQQGNKLTGNDAYVTAGQGLHVAISANGNTAVVGGPNDFNGMGAAWVFIRTGTTWAQQGSKLLGADRSGSTTYQGNVAISADGNTILSGGYGDANYQGATWVFTRTGTTWSQLGSKLVGSGGVTQDFQGSSVAISADGLTAVIGGTGSSTSRGATWVFTRSGNTFGQHQAERIGSNSTNGARQGAAVAIAANGRTIYAAGPNDNNNQGAVWAFIPAAKQSQSIDFAPLAAVDYGTQFVTPVYQSTNTTLPITLTSSDSTIAVIAGNGKIHPRKGGTVTITATQPGDSKFSDAVPVSQVLTINKIPLTVFATNKTVSEGFSTLNLTGTYQGFVNGDSTSSFTKQPVFSTTATGTSAPGDYPITASGAVSASYTFTYKPGTLTVIPKQGPPQIASFSPKTGAVGTLVTITGSNLYAPAAFTIGGKPAIVISNTGSKLVGMVMPGAVNGPVSLSTDSGSTSTPVNFIVKATSYPSIQQGGALTGTGNIGAATQGYAVALSADGNTALVGARDDNGGQGAAWIFVRSGAVWQQQGSKLVGTGGSGQVNQGSAVAISADGNTAVVGGPADNGNVGAAWVFVRVGNTWQQQGDKLAGTGNIGESRQGQSIALSADGNTVVLGAAGDNNNLGAVWTFRRVSGVWQQINKVVVTDNILQPGVGRSVAISADGNTLLAGGPADNGGVGAVWIFKRVGNYWQQQRKLIGTVQGGAQGFSVSINADGTETFVGSYDYYPNEPENGYPADYTSIVTDYKLVNGDWLQQAKNYTFFNHTYLTNLIGAAPSADAKTFLVAGAVENSTAPQSVQVVNGSTQFELVANNTTATSMALSADGSTAILGFGYEGPTGLIRAFVSAEKNSQLITFNQPGPFTYGAPDTLISATSTNSSLPIMFTSSDTTVATIVAGNKVHILKAGVTNITASQDDASITPVTQAVTIKKALAVFTADAKSKAIGEPIPELTGIYSGFKNGDNSSVVTTQPVITTKATVNSLPGQYLIIGSGAAAANYDFRYVGGVMTVTNGTLPVISSFTPKDISAGATITINGANFDHATAVSFGGVPATSFTIVSSSRITAIVANGATGDVKVTTTEGVATLEGATFKQSQTITFAQPTARYVGDADFDPGATSSSGLPVSYTSNNTAIATIVNNKVHIVAQGSVSIGAAQAGDATYAPAANVYRTLVIRPMASFASSFAEFNALNDKKNIPYPNPFQTMVNFNLGDVAVSNVKVEVNNLSNGGTLTFSNQYVNKQGVLQLNLGSLRNGVYVLRITADNQVKEFKIVKNTN</sequence>
<dbReference type="OrthoDB" id="355609at2"/>
<feature type="domain" description="IPT/TIG" evidence="1">
    <location>
        <begin position="1449"/>
        <end position="1527"/>
    </location>
</feature>
<evidence type="ECO:0000259" key="1">
    <source>
        <dbReference type="SMART" id="SM00429"/>
    </source>
</evidence>